<gene>
    <name evidence="3" type="ORF">BDD16_003027</name>
</gene>
<evidence type="ECO:0000313" key="3">
    <source>
        <dbReference type="EMBL" id="NYG34041.1"/>
    </source>
</evidence>
<evidence type="ECO:0000313" key="4">
    <source>
        <dbReference type="Proteomes" id="UP000518288"/>
    </source>
</evidence>
<keyword evidence="3" id="KW-0645">Protease</keyword>
<feature type="transmembrane region" description="Helical" evidence="2">
    <location>
        <begin position="262"/>
        <end position="283"/>
    </location>
</feature>
<feature type="transmembrane region" description="Helical" evidence="2">
    <location>
        <begin position="396"/>
        <end position="415"/>
    </location>
</feature>
<feature type="transmembrane region" description="Helical" evidence="2">
    <location>
        <begin position="368"/>
        <end position="390"/>
    </location>
</feature>
<dbReference type="InterPro" id="IPR041881">
    <property type="entry name" value="PqqD_sf"/>
</dbReference>
<keyword evidence="2" id="KW-0472">Membrane</keyword>
<dbReference type="RefSeq" id="WP_179634734.1">
    <property type="nucleotide sequence ID" value="NZ_JACCFH010000001.1"/>
</dbReference>
<feature type="region of interest" description="Disordered" evidence="1">
    <location>
        <begin position="638"/>
        <end position="671"/>
    </location>
</feature>
<dbReference type="PANTHER" id="PTHR13325:SF3">
    <property type="entry name" value="MEMBRANE-BOUND TRANSCRIPTION FACTOR SITE-2 PROTEASE"/>
    <property type="match status" value="1"/>
</dbReference>
<dbReference type="Gene3D" id="1.10.10.1150">
    <property type="entry name" value="Coenzyme PQQ synthesis protein D (PqqD)"/>
    <property type="match status" value="1"/>
</dbReference>
<proteinExistence type="predicted"/>
<dbReference type="Proteomes" id="UP000518288">
    <property type="component" value="Unassembled WGS sequence"/>
</dbReference>
<dbReference type="Pfam" id="PF05402">
    <property type="entry name" value="PqqD"/>
    <property type="match status" value="1"/>
</dbReference>
<dbReference type="InterPro" id="IPR001193">
    <property type="entry name" value="MBTPS2"/>
</dbReference>
<keyword evidence="2" id="KW-1133">Transmembrane helix</keyword>
<dbReference type="InterPro" id="IPR008792">
    <property type="entry name" value="PQQD"/>
</dbReference>
<keyword evidence="4" id="KW-1185">Reference proteome</keyword>
<sequence length="724" mass="78418">MADFPSDALLHPHWYRVAPLKPRLRGHVRLQRQTTRGERWMLLTDGVSQRTHRLDAAAWALVGRCNGERTVQRLWETLLDEQGDDAPTQAEVIDLLAHLQQAGLLQAPIDAAAAGPSRPDHDWQPPRPRSLVSAANPLAFQVTLGDPSRLVRWLEHGLHPVLQPALLVLWALAVAAAGLAALADWPALSAHGRHWLSSPHHLGLLWAVYPVMKLLHETAHALAIHRFGGEVRAFGLTMVLFTPVPHVDARAASALASRGQRLLVSLAGIMAELAMAAGALVVWQHTQNGLLHDLAFVVLFLGAVSSLLVNGNPLLRMDGYHALCDALDLPNLAARSRRWWLRVGSRLVNGPGHAAPAPACAPGERGWLIAYAPLSWLYRAGLGLLIVRWLGSVHAGLGLAAAAVLGGLVVGAPLLELWRQLQAPMLAASVRRVAMGRVALIAAAMLALFFFWPLPHATTAQGVVWLPESAWIRPQTAGFVTTPPASASRRVAAGDVVLPLADDRLTSRRAALDEQLAGLDARRFDALARDPGQAAALQQQAGALRAQRQQLDTEIAGLAVRAPRAGTLVLDDAPRLGGRWLERGDTLGHVRPDDNRTLQVVLPHEDALLVQDSLQGITLRRSDRPADRLGARLRTTTLPSATRRLPTRSLGDTGGGQVVTDPTDPQGLTSRDPVSVLELASDQPLGERVGSRVWVRFAFAPRSAAWQLGRWLRQTFLGQFQARD</sequence>
<feature type="transmembrane region" description="Helical" evidence="2">
    <location>
        <begin position="161"/>
        <end position="183"/>
    </location>
</feature>
<dbReference type="GO" id="GO:0016020">
    <property type="term" value="C:membrane"/>
    <property type="evidence" value="ECO:0007669"/>
    <property type="project" value="InterPro"/>
</dbReference>
<dbReference type="GO" id="GO:0005737">
    <property type="term" value="C:cytoplasm"/>
    <property type="evidence" value="ECO:0007669"/>
    <property type="project" value="TreeGrafter"/>
</dbReference>
<keyword evidence="2" id="KW-0812">Transmembrane</keyword>
<comment type="caution">
    <text evidence="3">The sequence shown here is derived from an EMBL/GenBank/DDBJ whole genome shotgun (WGS) entry which is preliminary data.</text>
</comment>
<name>A0A7Y9QYV6_9BURK</name>
<keyword evidence="3" id="KW-0378">Hydrolase</keyword>
<keyword evidence="3" id="KW-0482">Metalloprotease</keyword>
<dbReference type="PANTHER" id="PTHR13325">
    <property type="entry name" value="PROTEASE M50 MEMBRANE-BOUND TRANSCRIPTION FACTOR SITE 2 PROTEASE"/>
    <property type="match status" value="1"/>
</dbReference>
<dbReference type="AlphaFoldDB" id="A0A7Y9QYV6"/>
<organism evidence="3 4">
    <name type="scientific">Sphaerotilus montanus</name>
    <dbReference type="NCBI Taxonomy" id="522889"/>
    <lineage>
        <taxon>Bacteria</taxon>
        <taxon>Pseudomonadati</taxon>
        <taxon>Pseudomonadota</taxon>
        <taxon>Betaproteobacteria</taxon>
        <taxon>Burkholderiales</taxon>
        <taxon>Sphaerotilaceae</taxon>
        <taxon>Sphaerotilus</taxon>
    </lineage>
</organism>
<evidence type="ECO:0000256" key="2">
    <source>
        <dbReference type="SAM" id="Phobius"/>
    </source>
</evidence>
<dbReference type="GO" id="GO:0031293">
    <property type="term" value="P:membrane protein intracellular domain proteolysis"/>
    <property type="evidence" value="ECO:0007669"/>
    <property type="project" value="TreeGrafter"/>
</dbReference>
<accession>A0A7Y9QYV6</accession>
<dbReference type="GO" id="GO:0004222">
    <property type="term" value="F:metalloendopeptidase activity"/>
    <property type="evidence" value="ECO:0007669"/>
    <property type="project" value="InterPro"/>
</dbReference>
<protein>
    <submittedName>
        <fullName evidence="3">Putative peptide zinc metalloprotease protein</fullName>
    </submittedName>
</protein>
<feature type="transmembrane region" description="Helical" evidence="2">
    <location>
        <begin position="436"/>
        <end position="454"/>
    </location>
</feature>
<reference evidence="3 4" key="1">
    <citation type="submission" date="2020-07" db="EMBL/GenBank/DDBJ databases">
        <title>Genomic Encyclopedia of Archaeal and Bacterial Type Strains, Phase II (KMG-II): from individual species to whole genera.</title>
        <authorList>
            <person name="Goeker M."/>
        </authorList>
    </citation>
    <scope>NUCLEOTIDE SEQUENCE [LARGE SCALE GENOMIC DNA]</scope>
    <source>
        <strain evidence="3 4">DSM 21226</strain>
    </source>
</reference>
<feature type="transmembrane region" description="Helical" evidence="2">
    <location>
        <begin position="289"/>
        <end position="309"/>
    </location>
</feature>
<evidence type="ECO:0000256" key="1">
    <source>
        <dbReference type="SAM" id="MobiDB-lite"/>
    </source>
</evidence>
<dbReference type="EMBL" id="JACCFH010000001">
    <property type="protein sequence ID" value="NYG34041.1"/>
    <property type="molecule type" value="Genomic_DNA"/>
</dbReference>